<proteinExistence type="predicted"/>
<dbReference type="SUPFAM" id="SSF55729">
    <property type="entry name" value="Acyl-CoA N-acyltransferases (Nat)"/>
    <property type="match status" value="1"/>
</dbReference>
<dbReference type="InterPro" id="IPR000182">
    <property type="entry name" value="GNAT_dom"/>
</dbReference>
<evidence type="ECO:0000313" key="3">
    <source>
        <dbReference type="Proteomes" id="UP001432062"/>
    </source>
</evidence>
<evidence type="ECO:0000313" key="2">
    <source>
        <dbReference type="EMBL" id="WUV46104.1"/>
    </source>
</evidence>
<dbReference type="RefSeq" id="WP_327099359.1">
    <property type="nucleotide sequence ID" value="NZ_CP109149.1"/>
</dbReference>
<dbReference type="PANTHER" id="PTHR43441:SF10">
    <property type="entry name" value="ACETYLTRANSFERASE"/>
    <property type="match status" value="1"/>
</dbReference>
<dbReference type="Proteomes" id="UP001432062">
    <property type="component" value="Chromosome"/>
</dbReference>
<keyword evidence="3" id="KW-1185">Reference proteome</keyword>
<dbReference type="InterPro" id="IPR051908">
    <property type="entry name" value="Ribosomal_N-acetyltransferase"/>
</dbReference>
<organism evidence="2 3">
    <name type="scientific">Nocardia vinacea</name>
    <dbReference type="NCBI Taxonomy" id="96468"/>
    <lineage>
        <taxon>Bacteria</taxon>
        <taxon>Bacillati</taxon>
        <taxon>Actinomycetota</taxon>
        <taxon>Actinomycetes</taxon>
        <taxon>Mycobacteriales</taxon>
        <taxon>Nocardiaceae</taxon>
        <taxon>Nocardia</taxon>
    </lineage>
</organism>
<name>A0ABZ1YS82_9NOCA</name>
<protein>
    <submittedName>
        <fullName evidence="2">GNAT family N-acetyltransferase</fullName>
    </submittedName>
</protein>
<dbReference type="Gene3D" id="3.40.630.30">
    <property type="match status" value="1"/>
</dbReference>
<dbReference type="PANTHER" id="PTHR43441">
    <property type="entry name" value="RIBOSOMAL-PROTEIN-SERINE ACETYLTRANSFERASE"/>
    <property type="match status" value="1"/>
</dbReference>
<evidence type="ECO:0000259" key="1">
    <source>
        <dbReference type="PROSITE" id="PS51186"/>
    </source>
</evidence>
<accession>A0ABZ1YS82</accession>
<dbReference type="EMBL" id="CP109441">
    <property type="protein sequence ID" value="WUV46104.1"/>
    <property type="molecule type" value="Genomic_DNA"/>
</dbReference>
<sequence length="187" mass="20167">MTQQLPPWPNTPPTSGPIILREYTEADTHLAIEMGADPYIPLIGSLPAFPNATEALNWVHRQRGRHAEGIGFSFAIADAETGNAVGGIGLWLQNLAKGRAAAGYSVSPAHRGRGFAGAALQALTTFAWTIPTLHRVELYIEPWNTGSIRVAESGGYLREGLLHSYQEIGGTRRDMLLYAATRDTGTS</sequence>
<feature type="domain" description="N-acetyltransferase" evidence="1">
    <location>
        <begin position="18"/>
        <end position="183"/>
    </location>
</feature>
<reference evidence="2" key="1">
    <citation type="submission" date="2022-10" db="EMBL/GenBank/DDBJ databases">
        <title>The complete genomes of actinobacterial strains from the NBC collection.</title>
        <authorList>
            <person name="Joergensen T.S."/>
            <person name="Alvarez Arevalo M."/>
            <person name="Sterndorff E.B."/>
            <person name="Faurdal D."/>
            <person name="Vuksanovic O."/>
            <person name="Mourched A.-S."/>
            <person name="Charusanti P."/>
            <person name="Shaw S."/>
            <person name="Blin K."/>
            <person name="Weber T."/>
        </authorList>
    </citation>
    <scope>NUCLEOTIDE SEQUENCE</scope>
    <source>
        <strain evidence="2">NBC_01482</strain>
    </source>
</reference>
<dbReference type="Pfam" id="PF13302">
    <property type="entry name" value="Acetyltransf_3"/>
    <property type="match status" value="1"/>
</dbReference>
<gene>
    <name evidence="2" type="ORF">OG563_44760</name>
</gene>
<dbReference type="PROSITE" id="PS51186">
    <property type="entry name" value="GNAT"/>
    <property type="match status" value="1"/>
</dbReference>
<dbReference type="InterPro" id="IPR016181">
    <property type="entry name" value="Acyl_CoA_acyltransferase"/>
</dbReference>